<keyword evidence="4 6" id="KW-0663">Pyridoxal phosphate</keyword>
<evidence type="ECO:0000256" key="3">
    <source>
        <dbReference type="ARBA" id="ARBA00022793"/>
    </source>
</evidence>
<comment type="similarity">
    <text evidence="2 7">Belongs to the group II decarboxylase family.</text>
</comment>
<dbReference type="RefSeq" id="WP_039427375.1">
    <property type="nucleotide sequence ID" value="NZ_CP061844.1"/>
</dbReference>
<keyword evidence="5 7" id="KW-0456">Lyase</keyword>
<evidence type="ECO:0000256" key="5">
    <source>
        <dbReference type="ARBA" id="ARBA00023239"/>
    </source>
</evidence>
<dbReference type="Gene3D" id="3.90.1150.10">
    <property type="entry name" value="Aspartate Aminotransferase, domain 1"/>
    <property type="match status" value="1"/>
</dbReference>
<organism evidence="8 9">
    <name type="scientific">Vibrio navarrensis</name>
    <dbReference type="NCBI Taxonomy" id="29495"/>
    <lineage>
        <taxon>Bacteria</taxon>
        <taxon>Pseudomonadati</taxon>
        <taxon>Pseudomonadota</taxon>
        <taxon>Gammaproteobacteria</taxon>
        <taxon>Vibrionales</taxon>
        <taxon>Vibrionaceae</taxon>
        <taxon>Vibrio</taxon>
    </lineage>
</organism>
<dbReference type="InterPro" id="IPR002129">
    <property type="entry name" value="PyrdxlP-dep_de-COase"/>
</dbReference>
<proteinExistence type="inferred from homology"/>
<evidence type="ECO:0000256" key="7">
    <source>
        <dbReference type="RuleBase" id="RU000382"/>
    </source>
</evidence>
<evidence type="ECO:0000313" key="9">
    <source>
        <dbReference type="Proteomes" id="UP000029994"/>
    </source>
</evidence>
<dbReference type="PANTHER" id="PTHR45677:SF8">
    <property type="entry name" value="CYSTEINE SULFINIC ACID DECARBOXYLASE"/>
    <property type="match status" value="1"/>
</dbReference>
<dbReference type="GeneID" id="43683696"/>
<keyword evidence="9" id="KW-1185">Reference proteome</keyword>
<evidence type="ECO:0000256" key="4">
    <source>
        <dbReference type="ARBA" id="ARBA00022898"/>
    </source>
</evidence>
<dbReference type="InterPro" id="IPR015422">
    <property type="entry name" value="PyrdxlP-dep_Trfase_small"/>
</dbReference>
<sequence>MDKVTSHSWLDEKHNRLSARFAERHQSVLRQFFARDPNLWPLYKIKEIKELVNSKKNLFTPYNLALRHRISSESVIPHQVNPLVRFDPLALYAAATTKNWDDPASVENVISTPCDPAIHGAMLATIANPNLVYSEYAGNATELEKVVVRQMANLVGYNTADATGLFTQGGTFCNLYGYLLGLRKCFPESVMHGFRDKQFAFINSQAGHYSNMTNLSLLGVNIEEQLIRVRLRENNQIDVQDLAKQLDKCLQEGKAIPTILLTFGTTDTFAIDDVAEVYLTRERICRQYALSYRPHIHVDAAVGWSLLFFRDYDFAQNPLGINSATLDGIEGHASLINGLRFADSISIDFQKWGYVPYTSSLLLVKKRQDMEFLKQDPNYFSYFEPQQRDNTHLQATIECSRSAVGVFSAYSALASMGFEGYQTLVAHGLQNANYMRCLLSQWPNCYVVSGENQGPCVTFRLYNPQLKESARAQFYRERRLIKQKAYMENIVSSATFHRNHFLSRQRRELKTNWITSMARTNYDEQGRCLFLPGEKAVFLNPNTRRSDIEAFVHGLFS</sequence>
<dbReference type="InterPro" id="IPR015424">
    <property type="entry name" value="PyrdxlP-dep_Trfase"/>
</dbReference>
<dbReference type="Proteomes" id="UP000029994">
    <property type="component" value="Unassembled WGS sequence"/>
</dbReference>
<evidence type="ECO:0000313" key="8">
    <source>
        <dbReference type="EMBL" id="KGK11802.1"/>
    </source>
</evidence>
<name>A0A099LX09_9VIBR</name>
<dbReference type="PANTHER" id="PTHR45677">
    <property type="entry name" value="GLUTAMATE DECARBOXYLASE-RELATED"/>
    <property type="match status" value="1"/>
</dbReference>
<dbReference type="GO" id="GO:0016831">
    <property type="term" value="F:carboxy-lyase activity"/>
    <property type="evidence" value="ECO:0007669"/>
    <property type="project" value="UniProtKB-KW"/>
</dbReference>
<comment type="cofactor">
    <cofactor evidence="1 6 7">
        <name>pyridoxal 5'-phosphate</name>
        <dbReference type="ChEBI" id="CHEBI:597326"/>
    </cofactor>
</comment>
<dbReference type="GO" id="GO:0019752">
    <property type="term" value="P:carboxylic acid metabolic process"/>
    <property type="evidence" value="ECO:0007669"/>
    <property type="project" value="InterPro"/>
</dbReference>
<evidence type="ECO:0000256" key="1">
    <source>
        <dbReference type="ARBA" id="ARBA00001933"/>
    </source>
</evidence>
<dbReference type="GO" id="GO:0005737">
    <property type="term" value="C:cytoplasm"/>
    <property type="evidence" value="ECO:0007669"/>
    <property type="project" value="TreeGrafter"/>
</dbReference>
<evidence type="ECO:0000256" key="2">
    <source>
        <dbReference type="ARBA" id="ARBA00009533"/>
    </source>
</evidence>
<dbReference type="GO" id="GO:0030170">
    <property type="term" value="F:pyridoxal phosphate binding"/>
    <property type="evidence" value="ECO:0007669"/>
    <property type="project" value="InterPro"/>
</dbReference>
<dbReference type="AlphaFoldDB" id="A0A099LX09"/>
<dbReference type="eggNOG" id="COG0076">
    <property type="taxonomic scope" value="Bacteria"/>
</dbReference>
<dbReference type="Pfam" id="PF00282">
    <property type="entry name" value="Pyridoxal_deC"/>
    <property type="match status" value="1"/>
</dbReference>
<dbReference type="STRING" id="29495.EA26_10995"/>
<dbReference type="SUPFAM" id="SSF53383">
    <property type="entry name" value="PLP-dependent transferases"/>
    <property type="match status" value="1"/>
</dbReference>
<accession>A0A099LX09</accession>
<feature type="modified residue" description="N6-(pyridoxal phosphate)lysine" evidence="6">
    <location>
        <position position="351"/>
    </location>
</feature>
<keyword evidence="3" id="KW-0210">Decarboxylase</keyword>
<dbReference type="EMBL" id="JMCG01000001">
    <property type="protein sequence ID" value="KGK11802.1"/>
    <property type="molecule type" value="Genomic_DNA"/>
</dbReference>
<comment type="caution">
    <text evidence="8">The sequence shown here is derived from an EMBL/GenBank/DDBJ whole genome shotgun (WGS) entry which is preliminary data.</text>
</comment>
<gene>
    <name evidence="8" type="ORF">EA26_10995</name>
</gene>
<dbReference type="Gene3D" id="3.40.640.10">
    <property type="entry name" value="Type I PLP-dependent aspartate aminotransferase-like (Major domain)"/>
    <property type="match status" value="1"/>
</dbReference>
<reference evidence="8 9" key="1">
    <citation type="submission" date="2014-04" db="EMBL/GenBank/DDBJ databases">
        <title>Genome sequencing of Vibrio navarrensis strains.</title>
        <authorList>
            <person name="Gladney L.M."/>
            <person name="Katz L.S."/>
            <person name="Marino-Ramirez L."/>
            <person name="Jordan I.K."/>
        </authorList>
    </citation>
    <scope>NUCLEOTIDE SEQUENCE [LARGE SCALE GENOMIC DNA]</scope>
    <source>
        <strain evidence="8 9">ATCC 51183</strain>
    </source>
</reference>
<evidence type="ECO:0000256" key="6">
    <source>
        <dbReference type="PIRSR" id="PIRSR602129-50"/>
    </source>
</evidence>
<dbReference type="InterPro" id="IPR015421">
    <property type="entry name" value="PyrdxlP-dep_Trfase_major"/>
</dbReference>
<protein>
    <submittedName>
        <fullName evidence="8">Cytochrome D ubiquinol oxidase subunit II</fullName>
    </submittedName>
</protein>